<feature type="domain" description="Sulfotransferase" evidence="4">
    <location>
        <begin position="45"/>
        <end position="305"/>
    </location>
</feature>
<comment type="similarity">
    <text evidence="1 3">Belongs to the sulfotransferase 1 family.</text>
</comment>
<dbReference type="SUPFAM" id="SSF52540">
    <property type="entry name" value="P-loop containing nucleoside triphosphate hydrolases"/>
    <property type="match status" value="1"/>
</dbReference>
<dbReference type="EC" id="2.8.2.-" evidence="3"/>
<dbReference type="Gene3D" id="3.40.50.300">
    <property type="entry name" value="P-loop containing nucleotide triphosphate hydrolases"/>
    <property type="match status" value="1"/>
</dbReference>
<protein>
    <recommendedName>
        <fullName evidence="3">Sulfotransferase</fullName>
        <ecNumber evidence="3">2.8.2.-</ecNumber>
    </recommendedName>
</protein>
<reference evidence="5" key="1">
    <citation type="submission" date="2023-10" db="EMBL/GenBank/DDBJ databases">
        <title>Chromosome-level genome of the transformable northern wattle, Acacia crassicarpa.</title>
        <authorList>
            <person name="Massaro I."/>
            <person name="Sinha N.R."/>
            <person name="Poethig S."/>
            <person name="Leichty A.R."/>
        </authorList>
    </citation>
    <scope>NUCLEOTIDE SEQUENCE</scope>
    <source>
        <strain evidence="5">Acra3RX</strain>
        <tissue evidence="5">Leaf</tissue>
    </source>
</reference>
<evidence type="ECO:0000256" key="1">
    <source>
        <dbReference type="ARBA" id="ARBA00005771"/>
    </source>
</evidence>
<dbReference type="Proteomes" id="UP001293593">
    <property type="component" value="Unassembled WGS sequence"/>
</dbReference>
<gene>
    <name evidence="5" type="ORF">QN277_010768</name>
</gene>
<dbReference type="EMBL" id="JAWXYG010000017">
    <property type="protein sequence ID" value="KAK4253165.1"/>
    <property type="molecule type" value="Genomic_DNA"/>
</dbReference>
<keyword evidence="2 3" id="KW-0808">Transferase</keyword>
<accession>A0AAE1M4V7</accession>
<dbReference type="PANTHER" id="PTHR11783">
    <property type="entry name" value="SULFOTRANSFERASE SULT"/>
    <property type="match status" value="1"/>
</dbReference>
<keyword evidence="6" id="KW-1185">Reference proteome</keyword>
<evidence type="ECO:0000256" key="2">
    <source>
        <dbReference type="ARBA" id="ARBA00022679"/>
    </source>
</evidence>
<evidence type="ECO:0000259" key="4">
    <source>
        <dbReference type="Pfam" id="PF00685"/>
    </source>
</evidence>
<evidence type="ECO:0000313" key="5">
    <source>
        <dbReference type="EMBL" id="KAK4253165.1"/>
    </source>
</evidence>
<name>A0AAE1M4V7_9FABA</name>
<dbReference type="AlphaFoldDB" id="A0AAE1M4V7"/>
<organism evidence="5 6">
    <name type="scientific">Acacia crassicarpa</name>
    <name type="common">northern wattle</name>
    <dbReference type="NCBI Taxonomy" id="499986"/>
    <lineage>
        <taxon>Eukaryota</taxon>
        <taxon>Viridiplantae</taxon>
        <taxon>Streptophyta</taxon>
        <taxon>Embryophyta</taxon>
        <taxon>Tracheophyta</taxon>
        <taxon>Spermatophyta</taxon>
        <taxon>Magnoliopsida</taxon>
        <taxon>eudicotyledons</taxon>
        <taxon>Gunneridae</taxon>
        <taxon>Pentapetalae</taxon>
        <taxon>rosids</taxon>
        <taxon>fabids</taxon>
        <taxon>Fabales</taxon>
        <taxon>Fabaceae</taxon>
        <taxon>Caesalpinioideae</taxon>
        <taxon>mimosoid clade</taxon>
        <taxon>Acacieae</taxon>
        <taxon>Acacia</taxon>
    </lineage>
</organism>
<dbReference type="InterPro" id="IPR000863">
    <property type="entry name" value="Sulfotransferase_dom"/>
</dbReference>
<dbReference type="InterPro" id="IPR027417">
    <property type="entry name" value="P-loop_NTPase"/>
</dbReference>
<dbReference type="Pfam" id="PF00685">
    <property type="entry name" value="Sulfotransfer_1"/>
    <property type="match status" value="1"/>
</dbReference>
<evidence type="ECO:0000313" key="6">
    <source>
        <dbReference type="Proteomes" id="UP001293593"/>
    </source>
</evidence>
<proteinExistence type="inferred from homology"/>
<dbReference type="GO" id="GO:0008146">
    <property type="term" value="F:sulfotransferase activity"/>
    <property type="evidence" value="ECO:0007669"/>
    <property type="project" value="InterPro"/>
</dbReference>
<evidence type="ECO:0000256" key="3">
    <source>
        <dbReference type="RuleBase" id="RU361155"/>
    </source>
</evidence>
<comment type="caution">
    <text evidence="5">The sequence shown here is derived from an EMBL/GenBank/DDBJ whole genome shotgun (WGS) entry which is preliminary data.</text>
</comment>
<sequence length="313" mass="36762">MQRTSFSSRKKGCGHRYIYRYQDIWYIPTRIQNIVSFQKHFQAKDSDIIIASLPKSGTTWLKALTFAILNRKCFPPSQNNHPLLSSNPHELVPIFEYNHYVYNQIPDLSILPEPRLFSTHVPFHSLPDSITKSKCKIIYICRNPFDNFISFWLFVNKIVPPSLPKLSCEEAFERYSNGINECGPFWIHMLGYWRASKETQNKILFLRYEDLKGDINFYLKRVAEFIDCPFNSEEQSNGVIENIIELCSFEKLTELEVNKTGKFIQKFENKDFFRKGVVGDWVNHFSPWMIEKLSKVMEEKFGGSGLSFQYNIT</sequence>